<reference evidence="1 2" key="1">
    <citation type="submission" date="2018-06" db="EMBL/GenBank/DDBJ databases">
        <authorList>
            <consortium name="Pathogen Informatics"/>
            <person name="Doyle S."/>
        </authorList>
    </citation>
    <scope>NUCLEOTIDE SEQUENCE [LARGE SCALE GENOMIC DNA]</scope>
    <source>
        <strain evidence="1 2">NCTC7928</strain>
    </source>
</reference>
<sequence length="51" mass="5994">MSDDVALPLEFTDAAANKVKSLIADEDNPKSEITRVYHRWRLQRLPVWFHL</sequence>
<evidence type="ECO:0000313" key="1">
    <source>
        <dbReference type="EMBL" id="STF43880.1"/>
    </source>
</evidence>
<dbReference type="AlphaFoldDB" id="A0A376LIZ4"/>
<proteinExistence type="predicted"/>
<accession>A0A376LIZ4</accession>
<dbReference type="Proteomes" id="UP000254877">
    <property type="component" value="Unassembled WGS sequence"/>
</dbReference>
<organism evidence="1 2">
    <name type="scientific">Escherichia coli</name>
    <dbReference type="NCBI Taxonomy" id="562"/>
    <lineage>
        <taxon>Bacteria</taxon>
        <taxon>Pseudomonadati</taxon>
        <taxon>Pseudomonadota</taxon>
        <taxon>Gammaproteobacteria</taxon>
        <taxon>Enterobacterales</taxon>
        <taxon>Enterobacteriaceae</taxon>
        <taxon>Escherichia</taxon>
    </lineage>
</organism>
<protein>
    <submittedName>
        <fullName evidence="1">Iron-sulfur cluster insertion protein ErpA</fullName>
    </submittedName>
</protein>
<name>A0A376LIZ4_ECOLX</name>
<dbReference type="EMBL" id="UGAB01000002">
    <property type="protein sequence ID" value="STF43880.1"/>
    <property type="molecule type" value="Genomic_DNA"/>
</dbReference>
<gene>
    <name evidence="1" type="primary">yadR_1</name>
    <name evidence="1" type="ORF">NCTC7928_04589</name>
</gene>
<evidence type="ECO:0000313" key="2">
    <source>
        <dbReference type="Proteomes" id="UP000254877"/>
    </source>
</evidence>